<feature type="active site" description="Nucleophile" evidence="4">
    <location>
        <position position="51"/>
    </location>
</feature>
<protein>
    <recommendedName>
        <fullName evidence="6">PNPLA domain-containing protein</fullName>
    </recommendedName>
</protein>
<feature type="short sequence motif" description="DGA/G" evidence="4">
    <location>
        <begin position="235"/>
        <end position="237"/>
    </location>
</feature>
<dbReference type="InterPro" id="IPR002641">
    <property type="entry name" value="PNPLA_dom"/>
</dbReference>
<dbReference type="Pfam" id="PF01734">
    <property type="entry name" value="Patatin"/>
    <property type="match status" value="1"/>
</dbReference>
<keyword evidence="2 4" id="KW-0442">Lipid degradation</keyword>
<dbReference type="EMBL" id="BAAACZ010000016">
    <property type="protein sequence ID" value="GAA0463987.1"/>
    <property type="molecule type" value="Genomic_DNA"/>
</dbReference>
<dbReference type="InterPro" id="IPR050301">
    <property type="entry name" value="NTE"/>
</dbReference>
<dbReference type="SUPFAM" id="SSF52151">
    <property type="entry name" value="FabD/lysophospholipase-like"/>
    <property type="match status" value="1"/>
</dbReference>
<keyword evidence="1 4" id="KW-0378">Hydrolase</keyword>
<keyword evidence="8" id="KW-1185">Reference proteome</keyword>
<dbReference type="Proteomes" id="UP001500740">
    <property type="component" value="Unassembled WGS sequence"/>
</dbReference>
<feature type="active site" description="Proton acceptor" evidence="4">
    <location>
        <position position="235"/>
    </location>
</feature>
<evidence type="ECO:0000256" key="3">
    <source>
        <dbReference type="ARBA" id="ARBA00023098"/>
    </source>
</evidence>
<keyword evidence="5" id="KW-0812">Transmembrane</keyword>
<dbReference type="InterPro" id="IPR016035">
    <property type="entry name" value="Acyl_Trfase/lysoPLipase"/>
</dbReference>
<evidence type="ECO:0000256" key="1">
    <source>
        <dbReference type="ARBA" id="ARBA00022801"/>
    </source>
</evidence>
<comment type="caution">
    <text evidence="4">Lacks conserved residue(s) required for the propagation of feature annotation.</text>
</comment>
<gene>
    <name evidence="7" type="ORF">GCM10008935_19630</name>
</gene>
<sequence>MRISSEKHETKRVGLALSGGGFRASLFHVGVLAQLAEFKKLKEIDTISTVSGGSIVGMIYYLHLKKFLESENRTIHDEDYLSIMKSVESEILEIVNNGFRTISLSGLHKFYTMTGDQLSQDLDERFRRILSRDRPLSVNDLTINPLYEGNQPPKMIVNATSLNNGELWVFSSEGNSHIKEHLEDMKGGKWKGYYKDSDYLNGFTIGKAVAASAAVPAFIKPVSIKKSKMNIQLVDGGMVDNLGTNSLLEDCNHLIISDGSKYLETKLRPSNYLFSVVIRTQNIFINAIVRSNLNNVDIDLEHIDMRYGLPRHMIITDQNKNKLNHGVNVSIQHYLSNMRTDLNSFSEIESKSLMLLGYRFALAEFSGMDALKNLHRSKIWPEENWQFISIVDQFNHPDADFLKELKVGKYRLFRRLRKKFIKLD</sequence>
<dbReference type="RefSeq" id="WP_343783376.1">
    <property type="nucleotide sequence ID" value="NZ_BAAACZ010000016.1"/>
</dbReference>
<keyword evidence="5" id="KW-1133">Transmembrane helix</keyword>
<keyword evidence="5" id="KW-0472">Membrane</keyword>
<evidence type="ECO:0000313" key="8">
    <source>
        <dbReference type="Proteomes" id="UP001500740"/>
    </source>
</evidence>
<dbReference type="PROSITE" id="PS51635">
    <property type="entry name" value="PNPLA"/>
    <property type="match status" value="1"/>
</dbReference>
<name>A0ABN0ZZN3_9BACI</name>
<evidence type="ECO:0000313" key="7">
    <source>
        <dbReference type="EMBL" id="GAA0463987.1"/>
    </source>
</evidence>
<comment type="caution">
    <text evidence="7">The sequence shown here is derived from an EMBL/GenBank/DDBJ whole genome shotgun (WGS) entry which is preliminary data.</text>
</comment>
<dbReference type="PANTHER" id="PTHR14226:SF78">
    <property type="entry name" value="SLR0060 PROTEIN"/>
    <property type="match status" value="1"/>
</dbReference>
<feature type="transmembrane region" description="Helical" evidence="5">
    <location>
        <begin position="12"/>
        <end position="35"/>
    </location>
</feature>
<evidence type="ECO:0000259" key="6">
    <source>
        <dbReference type="PROSITE" id="PS51635"/>
    </source>
</evidence>
<dbReference type="Gene3D" id="3.40.1090.10">
    <property type="entry name" value="Cytosolic phospholipase A2 catalytic domain"/>
    <property type="match status" value="1"/>
</dbReference>
<accession>A0ABN0ZZN3</accession>
<organism evidence="7 8">
    <name type="scientific">Alkalibacillus silvisoli</name>
    <dbReference type="NCBI Taxonomy" id="392823"/>
    <lineage>
        <taxon>Bacteria</taxon>
        <taxon>Bacillati</taxon>
        <taxon>Bacillota</taxon>
        <taxon>Bacilli</taxon>
        <taxon>Bacillales</taxon>
        <taxon>Bacillaceae</taxon>
        <taxon>Alkalibacillus</taxon>
    </lineage>
</organism>
<reference evidence="7 8" key="1">
    <citation type="journal article" date="2019" name="Int. J. Syst. Evol. Microbiol.">
        <title>The Global Catalogue of Microorganisms (GCM) 10K type strain sequencing project: providing services to taxonomists for standard genome sequencing and annotation.</title>
        <authorList>
            <consortium name="The Broad Institute Genomics Platform"/>
            <consortium name="The Broad Institute Genome Sequencing Center for Infectious Disease"/>
            <person name="Wu L."/>
            <person name="Ma J."/>
        </authorList>
    </citation>
    <scope>NUCLEOTIDE SEQUENCE [LARGE SCALE GENOMIC DNA]</scope>
    <source>
        <strain evidence="7 8">JCM 14193</strain>
    </source>
</reference>
<evidence type="ECO:0000256" key="5">
    <source>
        <dbReference type="SAM" id="Phobius"/>
    </source>
</evidence>
<proteinExistence type="predicted"/>
<evidence type="ECO:0000256" key="2">
    <source>
        <dbReference type="ARBA" id="ARBA00022963"/>
    </source>
</evidence>
<feature type="domain" description="PNPLA" evidence="6">
    <location>
        <begin position="16"/>
        <end position="248"/>
    </location>
</feature>
<dbReference type="PANTHER" id="PTHR14226">
    <property type="entry name" value="NEUROPATHY TARGET ESTERASE/SWISS CHEESE D.MELANOGASTER"/>
    <property type="match status" value="1"/>
</dbReference>
<evidence type="ECO:0000256" key="4">
    <source>
        <dbReference type="PROSITE-ProRule" id="PRU01161"/>
    </source>
</evidence>
<keyword evidence="3 4" id="KW-0443">Lipid metabolism</keyword>